<dbReference type="InterPro" id="IPR030458">
    <property type="entry name" value="Glyco_hydro_31_AS"/>
</dbReference>
<evidence type="ECO:0000313" key="14">
    <source>
        <dbReference type="EMBL" id="KAH8980172.1"/>
    </source>
</evidence>
<dbReference type="GO" id="GO:0005975">
    <property type="term" value="P:carbohydrate metabolic process"/>
    <property type="evidence" value="ECO:0007669"/>
    <property type="project" value="InterPro"/>
</dbReference>
<dbReference type="CDD" id="cd14752">
    <property type="entry name" value="GH31_N"/>
    <property type="match status" value="1"/>
</dbReference>
<dbReference type="InterPro" id="IPR030459">
    <property type="entry name" value="Glyco_hydro_31_CS"/>
</dbReference>
<evidence type="ECO:0000259" key="12">
    <source>
        <dbReference type="Pfam" id="PF13802"/>
    </source>
</evidence>
<dbReference type="SUPFAM" id="SSF74650">
    <property type="entry name" value="Galactose mutarotase-like"/>
    <property type="match status" value="1"/>
</dbReference>
<accession>A0AAD4LBI7</accession>
<feature type="region of interest" description="Disordered" evidence="9">
    <location>
        <begin position="1"/>
        <end position="44"/>
    </location>
</feature>
<dbReference type="Pfam" id="PF01055">
    <property type="entry name" value="Glyco_hydro_31_2nd"/>
    <property type="match status" value="1"/>
</dbReference>
<dbReference type="Pfam" id="PF13802">
    <property type="entry name" value="Gal_mutarotas_2"/>
    <property type="match status" value="1"/>
</dbReference>
<dbReference type="InterPro" id="IPR048395">
    <property type="entry name" value="Glyco_hydro_31_C"/>
</dbReference>
<comment type="catalytic activity">
    <reaction evidence="1">
        <text>Hydrolysis of terminal, non-reducing (1-&gt;4)-linked alpha-D-glucose residues with release of alpha-D-glucose.</text>
        <dbReference type="EC" id="3.2.1.20"/>
    </reaction>
</comment>
<evidence type="ECO:0000259" key="11">
    <source>
        <dbReference type="Pfam" id="PF01055"/>
    </source>
</evidence>
<dbReference type="PROSITE" id="PS00129">
    <property type="entry name" value="GLYCOSYL_HYDROL_F31_1"/>
    <property type="match status" value="1"/>
</dbReference>
<evidence type="ECO:0000256" key="2">
    <source>
        <dbReference type="ARBA" id="ARBA00007806"/>
    </source>
</evidence>
<feature type="transmembrane region" description="Helical" evidence="10">
    <location>
        <begin position="78"/>
        <end position="99"/>
    </location>
</feature>
<keyword evidence="7" id="KW-0326">Glycosidase</keyword>
<dbReference type="Gene3D" id="2.60.40.1180">
    <property type="entry name" value="Golgi alpha-mannosidase II"/>
    <property type="match status" value="2"/>
</dbReference>
<evidence type="ECO:0000256" key="4">
    <source>
        <dbReference type="ARBA" id="ARBA00022729"/>
    </source>
</evidence>
<dbReference type="Proteomes" id="UP001201163">
    <property type="component" value="Unassembled WGS sequence"/>
</dbReference>
<dbReference type="InterPro" id="IPR013780">
    <property type="entry name" value="Glyco_hydro_b"/>
</dbReference>
<dbReference type="InterPro" id="IPR025887">
    <property type="entry name" value="Glyco_hydro_31_N_dom"/>
</dbReference>
<evidence type="ECO:0000259" key="13">
    <source>
        <dbReference type="Pfam" id="PF21365"/>
    </source>
</evidence>
<dbReference type="InterPro" id="IPR011013">
    <property type="entry name" value="Gal_mutarotase_sf_dom"/>
</dbReference>
<organism evidence="14 15">
    <name type="scientific">Lactarius akahatsu</name>
    <dbReference type="NCBI Taxonomy" id="416441"/>
    <lineage>
        <taxon>Eukaryota</taxon>
        <taxon>Fungi</taxon>
        <taxon>Dikarya</taxon>
        <taxon>Basidiomycota</taxon>
        <taxon>Agaricomycotina</taxon>
        <taxon>Agaricomycetes</taxon>
        <taxon>Russulales</taxon>
        <taxon>Russulaceae</taxon>
        <taxon>Lactarius</taxon>
    </lineage>
</organism>
<sequence>MATPMRQLRSRHNGGGGKGPIDFDDDAPDGDKVDGAPTHDDGNPELAAFLQARRGIKRDERGQRGHNHGQSKTRRRHYYWVIFGAIFSLAALFFGSAPFPDWHWQRWHNQSQTPATVTSTLPDVIRNGRTQKQKHSLNVTDCPGLFPPLALVALLLPNLNLPFSFFLSGYVLDSFVENRSGFTAQLNLAGRPCNAFGEDILNLTIRVTYETTSRCVSVFRSRTNAARHQLELSVLSLASLPLAPHRLHVNISDTSARQFSLPPEYFDPPKLTGPSSPEHADLQFHYEASPFAFWVTRRSNPYSEPIFDTRLTSLPPAPIPAFLRAGDDPSLGFDGFPLVFEDRYLQLTSTLPLDANIYGLGEVVASGGFRRDARNGTVQTMWNRDEADPLDENIYGSHSVYLEHRWVPSAATFQSHGVFLSSAAGSDIILATPPSSNQSLIQFRLIGGTLDLYFFSGPDPKGVVEQYGQVVGLPARLPNWSFGLHLCRWGYTSLSETRQQVDAMRAADIPLEVMWNDLELYHDYRDFTTDPAMFPAEGMRDFIKDLNANGQYYIPIVHGYAALVTNETDVYDPFTRGTELDVFIRNPDQSVFIGQVWPGYTVFPDWFSPNVELWWREALRNWSLLGVEFSGLWLDMNEVKSFCDGHCAPTPDHSTRAATIILPGEPGNLVTAYPEGYNATISGPSGNITVNGSLTYGAGIGPVGNKDGDANAPNTKHPLAPSGEPSYAIHNALGDLSAQTIAINATHHGGLTELDLHNLFGHLMSRAAHLAVRELHPGKRPFLISRSTFAGSGRWTGHWLGDNWSKWSDLHYSIQGVLQFQLFQIPMVGADACGFVGNTDEELCNRWMQLAAFTPFFRNHNIRGAIPQEPYRWDSVAHASRTAIAVRYALLPYWYTLFANASLYGTPPVRALFFEFPQEPELLPVDRQFMVGSDILVTPVLTPNVSSVSGFLPGRGLVIWRDWYTHTVVSGTRNSEINTVTVDLAAPLGHIPVLVRSSAALLLHSQPAYTTRASATAPYALLVSLGHDGRAYGTTLIDDGETQLPYEVPSPSRTLTFDVQGGQLAIASHGSFGVVQPLDVLTVLGIDKAPRRVHVNGDVLPAPKWMYNPAVQRLVVSGLSIDLNERATVIWE</sequence>
<dbReference type="SUPFAM" id="SSF51011">
    <property type="entry name" value="Glycosyl hydrolase domain"/>
    <property type="match status" value="1"/>
</dbReference>
<protein>
    <recommendedName>
        <fullName evidence="3">alpha-glucosidase</fullName>
        <ecNumber evidence="3">3.2.1.20</ecNumber>
    </recommendedName>
    <alternativeName>
        <fullName evidence="8">Maltase</fullName>
    </alternativeName>
</protein>
<evidence type="ECO:0000256" key="1">
    <source>
        <dbReference type="ARBA" id="ARBA00001657"/>
    </source>
</evidence>
<feature type="domain" description="Glycoside hydrolase family 31 N-terminal" evidence="12">
    <location>
        <begin position="341"/>
        <end position="426"/>
    </location>
</feature>
<dbReference type="InterPro" id="IPR000322">
    <property type="entry name" value="Glyco_hydro_31_TIM"/>
</dbReference>
<keyword evidence="15" id="KW-1185">Reference proteome</keyword>
<keyword evidence="6" id="KW-0325">Glycoprotein</keyword>
<dbReference type="InterPro" id="IPR017853">
    <property type="entry name" value="GH"/>
</dbReference>
<keyword evidence="5 14" id="KW-0378">Hydrolase</keyword>
<dbReference type="GO" id="GO:0090599">
    <property type="term" value="F:alpha-glucosidase activity"/>
    <property type="evidence" value="ECO:0007669"/>
    <property type="project" value="UniProtKB-ARBA"/>
</dbReference>
<dbReference type="Gene3D" id="3.20.20.80">
    <property type="entry name" value="Glycosidases"/>
    <property type="match status" value="2"/>
</dbReference>
<proteinExistence type="inferred from homology"/>
<evidence type="ECO:0000256" key="6">
    <source>
        <dbReference type="ARBA" id="ARBA00023180"/>
    </source>
</evidence>
<dbReference type="PANTHER" id="PTHR22762">
    <property type="entry name" value="ALPHA-GLUCOSIDASE"/>
    <property type="match status" value="1"/>
</dbReference>
<evidence type="ECO:0000256" key="10">
    <source>
        <dbReference type="SAM" id="Phobius"/>
    </source>
</evidence>
<evidence type="ECO:0000256" key="7">
    <source>
        <dbReference type="ARBA" id="ARBA00023295"/>
    </source>
</evidence>
<dbReference type="PROSITE" id="PS00707">
    <property type="entry name" value="GLYCOSYL_HYDROL_F31_2"/>
    <property type="match status" value="1"/>
</dbReference>
<dbReference type="EC" id="3.2.1.20" evidence="3"/>
<evidence type="ECO:0000256" key="9">
    <source>
        <dbReference type="SAM" id="MobiDB-lite"/>
    </source>
</evidence>
<keyword evidence="10" id="KW-1133">Transmembrane helix</keyword>
<reference evidence="14" key="1">
    <citation type="submission" date="2022-01" db="EMBL/GenBank/DDBJ databases">
        <title>Comparative genomics reveals a dynamic genome evolution in the ectomycorrhizal milk-cap (Lactarius) mushrooms.</title>
        <authorList>
            <consortium name="DOE Joint Genome Institute"/>
            <person name="Lebreton A."/>
            <person name="Tang N."/>
            <person name="Kuo A."/>
            <person name="LaButti K."/>
            <person name="Drula E."/>
            <person name="Barry K."/>
            <person name="Clum A."/>
            <person name="Lipzen A."/>
            <person name="Mousain D."/>
            <person name="Ng V."/>
            <person name="Wang R."/>
            <person name="Wang X."/>
            <person name="Dai Y."/>
            <person name="Henrissat B."/>
            <person name="Grigoriev I.V."/>
            <person name="Guerin-Laguette A."/>
            <person name="Yu F."/>
            <person name="Martin F.M."/>
        </authorList>
    </citation>
    <scope>NUCLEOTIDE SEQUENCE</scope>
    <source>
        <strain evidence="14">QP</strain>
    </source>
</reference>
<dbReference type="GO" id="GO:0030246">
    <property type="term" value="F:carbohydrate binding"/>
    <property type="evidence" value="ECO:0007669"/>
    <property type="project" value="InterPro"/>
</dbReference>
<evidence type="ECO:0000256" key="3">
    <source>
        <dbReference type="ARBA" id="ARBA00012741"/>
    </source>
</evidence>
<dbReference type="CDD" id="cd06602">
    <property type="entry name" value="GH31_MGAM_SI_GAA"/>
    <property type="match status" value="1"/>
</dbReference>
<keyword evidence="10" id="KW-0472">Membrane</keyword>
<feature type="compositionally biased region" description="Basic and acidic residues" evidence="9">
    <location>
        <begin position="29"/>
        <end position="42"/>
    </location>
</feature>
<gene>
    <name evidence="14" type="ORF">EDB92DRAFT_1976092</name>
</gene>
<dbReference type="SUPFAM" id="SSF51445">
    <property type="entry name" value="(Trans)glycosidases"/>
    <property type="match status" value="1"/>
</dbReference>
<dbReference type="PANTHER" id="PTHR22762:SF133">
    <property type="entry name" value="P-TYPE DOMAIN-CONTAINING PROTEIN"/>
    <property type="match status" value="1"/>
</dbReference>
<keyword evidence="4" id="KW-0732">Signal</keyword>
<evidence type="ECO:0000313" key="15">
    <source>
        <dbReference type="Proteomes" id="UP001201163"/>
    </source>
</evidence>
<evidence type="ECO:0000256" key="8">
    <source>
        <dbReference type="ARBA" id="ARBA00041343"/>
    </source>
</evidence>
<name>A0AAD4LBI7_9AGAM</name>
<comment type="caution">
    <text evidence="14">The sequence shown here is derived from an EMBL/GenBank/DDBJ whole genome shotgun (WGS) entry which is preliminary data.</text>
</comment>
<dbReference type="Gene3D" id="2.60.40.1760">
    <property type="entry name" value="glycosyl hydrolase (family 31)"/>
    <property type="match status" value="1"/>
</dbReference>
<feature type="domain" description="Glycosyl hydrolase family 31 C-terminal" evidence="13">
    <location>
        <begin position="905"/>
        <end position="998"/>
    </location>
</feature>
<dbReference type="AlphaFoldDB" id="A0AAD4LBI7"/>
<dbReference type="Pfam" id="PF21365">
    <property type="entry name" value="Glyco_hydro_31_3rd"/>
    <property type="match status" value="1"/>
</dbReference>
<keyword evidence="10" id="KW-0812">Transmembrane</keyword>
<comment type="similarity">
    <text evidence="2">Belongs to the glycosyl hydrolase 31 family.</text>
</comment>
<feature type="domain" description="Glycoside hydrolase family 31 TIM barrel" evidence="11">
    <location>
        <begin position="474"/>
        <end position="897"/>
    </location>
</feature>
<evidence type="ECO:0000256" key="5">
    <source>
        <dbReference type="ARBA" id="ARBA00022801"/>
    </source>
</evidence>
<dbReference type="EMBL" id="JAKELL010000142">
    <property type="protein sequence ID" value="KAH8980172.1"/>
    <property type="molecule type" value="Genomic_DNA"/>
</dbReference>